<evidence type="ECO:0000256" key="3">
    <source>
        <dbReference type="ARBA" id="ARBA00022723"/>
    </source>
</evidence>
<evidence type="ECO:0000256" key="5">
    <source>
        <dbReference type="ARBA" id="ARBA00023014"/>
    </source>
</evidence>
<dbReference type="InterPro" id="IPR025288">
    <property type="entry name" value="DUF4080"/>
</dbReference>
<dbReference type="Pfam" id="PF13311">
    <property type="entry name" value="DUF4080"/>
    <property type="match status" value="1"/>
</dbReference>
<feature type="domain" description="B12-binding" evidence="6">
    <location>
        <begin position="1"/>
        <end position="135"/>
    </location>
</feature>
<dbReference type="InterPro" id="IPR036724">
    <property type="entry name" value="Cobalamin-bd_sf"/>
</dbReference>
<evidence type="ECO:0000256" key="2">
    <source>
        <dbReference type="ARBA" id="ARBA00022691"/>
    </source>
</evidence>
<dbReference type="InterPro" id="IPR007197">
    <property type="entry name" value="rSAM"/>
</dbReference>
<dbReference type="GO" id="GO:0051536">
    <property type="term" value="F:iron-sulfur cluster binding"/>
    <property type="evidence" value="ECO:0007669"/>
    <property type="project" value="UniProtKB-KW"/>
</dbReference>
<dbReference type="PROSITE" id="PS51332">
    <property type="entry name" value="B12_BINDING"/>
    <property type="match status" value="1"/>
</dbReference>
<dbReference type="CDD" id="cd01335">
    <property type="entry name" value="Radical_SAM"/>
    <property type="match status" value="1"/>
</dbReference>
<feature type="domain" description="Radical SAM core" evidence="7">
    <location>
        <begin position="174"/>
        <end position="403"/>
    </location>
</feature>
<dbReference type="InterPro" id="IPR006158">
    <property type="entry name" value="Cobalamin-bd"/>
</dbReference>
<dbReference type="SUPFAM" id="SSF102114">
    <property type="entry name" value="Radical SAM enzymes"/>
    <property type="match status" value="1"/>
</dbReference>
<dbReference type="Gene3D" id="3.80.30.20">
    <property type="entry name" value="tm_1862 like domain"/>
    <property type="match status" value="1"/>
</dbReference>
<dbReference type="Proteomes" id="UP000824028">
    <property type="component" value="Unassembled WGS sequence"/>
</dbReference>
<dbReference type="GO" id="GO:0031419">
    <property type="term" value="F:cobalamin binding"/>
    <property type="evidence" value="ECO:0007669"/>
    <property type="project" value="InterPro"/>
</dbReference>
<dbReference type="SFLD" id="SFLDS00029">
    <property type="entry name" value="Radical_SAM"/>
    <property type="match status" value="1"/>
</dbReference>
<dbReference type="InterPro" id="IPR006638">
    <property type="entry name" value="Elp3/MiaA/NifB-like_rSAM"/>
</dbReference>
<dbReference type="InterPro" id="IPR051198">
    <property type="entry name" value="BchE-like"/>
</dbReference>
<dbReference type="PANTHER" id="PTHR43409">
    <property type="entry name" value="ANAEROBIC MAGNESIUM-PROTOPORPHYRIN IX MONOMETHYL ESTER CYCLASE-RELATED"/>
    <property type="match status" value="1"/>
</dbReference>
<evidence type="ECO:0000313" key="8">
    <source>
        <dbReference type="EMBL" id="HIZ32832.1"/>
    </source>
</evidence>
<dbReference type="GO" id="GO:0003824">
    <property type="term" value="F:catalytic activity"/>
    <property type="evidence" value="ECO:0007669"/>
    <property type="project" value="InterPro"/>
</dbReference>
<dbReference type="GO" id="GO:0005829">
    <property type="term" value="C:cytosol"/>
    <property type="evidence" value="ECO:0007669"/>
    <property type="project" value="TreeGrafter"/>
</dbReference>
<reference evidence="8" key="2">
    <citation type="submission" date="2021-04" db="EMBL/GenBank/DDBJ databases">
        <authorList>
            <person name="Gilroy R."/>
        </authorList>
    </citation>
    <scope>NUCLEOTIDE SEQUENCE</scope>
    <source>
        <strain evidence="8">ChiHjej9B8-1298</strain>
    </source>
</reference>
<dbReference type="InterPro" id="IPR058240">
    <property type="entry name" value="rSAM_sf"/>
</dbReference>
<dbReference type="InterPro" id="IPR023404">
    <property type="entry name" value="rSAM_horseshoe"/>
</dbReference>
<dbReference type="PANTHER" id="PTHR43409:SF16">
    <property type="entry name" value="SLR0320 PROTEIN"/>
    <property type="match status" value="1"/>
</dbReference>
<protein>
    <submittedName>
        <fullName evidence="8">DUF4080 domain-containing protein</fullName>
    </submittedName>
</protein>
<dbReference type="AlphaFoldDB" id="A0A9D2E8L6"/>
<dbReference type="Pfam" id="PF04055">
    <property type="entry name" value="Radical_SAM"/>
    <property type="match status" value="1"/>
</dbReference>
<dbReference type="Pfam" id="PF02310">
    <property type="entry name" value="B12-binding"/>
    <property type="match status" value="1"/>
</dbReference>
<evidence type="ECO:0000259" key="7">
    <source>
        <dbReference type="PROSITE" id="PS51918"/>
    </source>
</evidence>
<dbReference type="EMBL" id="DXBX01000032">
    <property type="protein sequence ID" value="HIZ32832.1"/>
    <property type="molecule type" value="Genomic_DNA"/>
</dbReference>
<proteinExistence type="predicted"/>
<keyword evidence="4" id="KW-0408">Iron</keyword>
<keyword evidence="5" id="KW-0411">Iron-sulfur</keyword>
<dbReference type="Gene3D" id="3.40.50.280">
    <property type="entry name" value="Cobalamin-binding domain"/>
    <property type="match status" value="1"/>
</dbReference>
<name>A0A9D2E8L6_9BACE</name>
<dbReference type="GO" id="GO:0046872">
    <property type="term" value="F:metal ion binding"/>
    <property type="evidence" value="ECO:0007669"/>
    <property type="project" value="UniProtKB-KW"/>
</dbReference>
<evidence type="ECO:0000313" key="9">
    <source>
        <dbReference type="Proteomes" id="UP000824028"/>
    </source>
</evidence>
<organism evidence="8 9">
    <name type="scientific">Candidatus Bacteroides merdigallinarum</name>
    <dbReference type="NCBI Taxonomy" id="2838473"/>
    <lineage>
        <taxon>Bacteria</taxon>
        <taxon>Pseudomonadati</taxon>
        <taxon>Bacteroidota</taxon>
        <taxon>Bacteroidia</taxon>
        <taxon>Bacteroidales</taxon>
        <taxon>Bacteroidaceae</taxon>
        <taxon>Bacteroides</taxon>
    </lineage>
</organism>
<evidence type="ECO:0000256" key="4">
    <source>
        <dbReference type="ARBA" id="ARBA00023004"/>
    </source>
</evidence>
<dbReference type="SFLD" id="SFLDG01082">
    <property type="entry name" value="B12-binding_domain_containing"/>
    <property type="match status" value="1"/>
</dbReference>
<evidence type="ECO:0000256" key="1">
    <source>
        <dbReference type="ARBA" id="ARBA00001966"/>
    </source>
</evidence>
<accession>A0A9D2E8L6</accession>
<sequence>MKILWLDLNCSYAHASLALPALHAQQEETSSTEWEVVSATINENPGPIVQQLYDHRPDIVASTAWLFNHEALLHIIARVKALLPHCCVVLGGPEFLGDNEDYLRRHPDVDCVFRGEGEEVFHQWLACWEQKAEWSHIPGLCYIHPENNTYVDNGTARVLRFDRLVPPEESRFFNWSKPFVQLETTRGCFNTCAFCVSGGEKPVRVLPIETIARRLDLIRQHSIRDVRILDRTFNYNASRARALLELFRSYHPHLHFHLEIHPALLTDELKSLLSEMPAGLLHLEAGIQSLHEDVLQACGRKGGLKVSLSGLQFLCSLPNVVTHADLIAGLPLYSLTQIFEDVRTLAEYRAGEIQLESLKVLPGTEMRRRATEWGLSYSPLPPYEVLKTPDITPAELQTARRLSRLLDGYYNTPAWQEATRQLILHDGNFLHTFLDELIRQGVIDQPLSLERRGILLYDFCRKYYPSFVLSVSQAWIEAGLSLKKKPAERVKTKHQVPPAHWDILKGSYKPSLRLCFLPAEESGTQGYWYGYESERQEACPVFKAQDIAHND</sequence>
<dbReference type="SUPFAM" id="SSF52242">
    <property type="entry name" value="Cobalamin (vitamin B12)-binding domain"/>
    <property type="match status" value="1"/>
</dbReference>
<evidence type="ECO:0000259" key="6">
    <source>
        <dbReference type="PROSITE" id="PS51332"/>
    </source>
</evidence>
<reference evidence="8" key="1">
    <citation type="journal article" date="2021" name="PeerJ">
        <title>Extensive microbial diversity within the chicken gut microbiome revealed by metagenomics and culture.</title>
        <authorList>
            <person name="Gilroy R."/>
            <person name="Ravi A."/>
            <person name="Getino M."/>
            <person name="Pursley I."/>
            <person name="Horton D.L."/>
            <person name="Alikhan N.F."/>
            <person name="Baker D."/>
            <person name="Gharbi K."/>
            <person name="Hall N."/>
            <person name="Watson M."/>
            <person name="Adriaenssens E.M."/>
            <person name="Foster-Nyarko E."/>
            <person name="Jarju S."/>
            <person name="Secka A."/>
            <person name="Antonio M."/>
            <person name="Oren A."/>
            <person name="Chaudhuri R.R."/>
            <person name="La Ragione R."/>
            <person name="Hildebrand F."/>
            <person name="Pallen M.J."/>
        </authorList>
    </citation>
    <scope>NUCLEOTIDE SEQUENCE</scope>
    <source>
        <strain evidence="8">ChiHjej9B8-1298</strain>
    </source>
</reference>
<keyword evidence="3" id="KW-0479">Metal-binding</keyword>
<dbReference type="PROSITE" id="PS51918">
    <property type="entry name" value="RADICAL_SAM"/>
    <property type="match status" value="1"/>
</dbReference>
<keyword evidence="2" id="KW-0949">S-adenosyl-L-methionine</keyword>
<comment type="cofactor">
    <cofactor evidence="1">
        <name>[4Fe-4S] cluster</name>
        <dbReference type="ChEBI" id="CHEBI:49883"/>
    </cofactor>
</comment>
<dbReference type="SMART" id="SM00729">
    <property type="entry name" value="Elp3"/>
    <property type="match status" value="1"/>
</dbReference>
<comment type="caution">
    <text evidence="8">The sequence shown here is derived from an EMBL/GenBank/DDBJ whole genome shotgun (WGS) entry which is preliminary data.</text>
</comment>
<gene>
    <name evidence="8" type="ORF">H9814_04700</name>
</gene>